<comment type="caution">
    <text evidence="1">The sequence shown here is derived from an EMBL/GenBank/DDBJ whole genome shotgun (WGS) entry which is preliminary data.</text>
</comment>
<proteinExistence type="predicted"/>
<dbReference type="GO" id="GO:0030246">
    <property type="term" value="F:carbohydrate binding"/>
    <property type="evidence" value="ECO:0007669"/>
    <property type="project" value="InterPro"/>
</dbReference>
<dbReference type="Proteomes" id="UP000003178">
    <property type="component" value="Unassembled WGS sequence"/>
</dbReference>
<sequence length="354" mass="40586">MSIKINNREYTKEELYSYFGDFSAIAGIRRYTLSEGKSKDCDIIEVTTGTGLIFEINATRGMDLGRCSYNSIPISYQGYNREVHPSYYEIFSDGWLRNFGGGLLVTCGLKSTGKNEVDNGEILPLHGRISNIPAERVNIVEDWKDDKLFFEISGKIRESKALHYNLELNRTISIEAGTNKILITDTVENLGFEDQEMMILYHFNIGHPIIDECSRLITNSETVTPRDKDAEEQNEKYYEYCKPTKGYKDIVYYHKLNDKNGISSAVIVNEELGLGIGLKFNKEELDCFNQWKFTNLGNYVAGIEPGNAFVNGRSIERQEGRLKIIKAREKKEFKLEIELLTNQNEINSYKKDNF</sequence>
<evidence type="ECO:0008006" key="3">
    <source>
        <dbReference type="Google" id="ProtNLM"/>
    </source>
</evidence>
<dbReference type="HOGENOM" id="CLU_056939_0_0_9"/>
<evidence type="ECO:0000313" key="1">
    <source>
        <dbReference type="EMBL" id="EEA84160.1"/>
    </source>
</evidence>
<dbReference type="EMBL" id="ABWP01000086">
    <property type="protein sequence ID" value="EEA84160.1"/>
    <property type="molecule type" value="Genomic_DNA"/>
</dbReference>
<dbReference type="Gene3D" id="2.70.98.10">
    <property type="match status" value="1"/>
</dbReference>
<dbReference type="STRING" id="500633.CLOHIR_02178"/>
<organism evidence="1 2">
    <name type="scientific">Peptacetobacter hiranonis (strain DSM 13275 / JCM 10541 / KCTC 15199 / TO-931)</name>
    <name type="common">Clostridium hiranonis</name>
    <dbReference type="NCBI Taxonomy" id="500633"/>
    <lineage>
        <taxon>Bacteria</taxon>
        <taxon>Bacillati</taxon>
        <taxon>Bacillota</taxon>
        <taxon>Clostridia</taxon>
        <taxon>Peptostreptococcales</taxon>
        <taxon>Peptostreptococcaceae</taxon>
        <taxon>Peptacetobacter</taxon>
    </lineage>
</organism>
<dbReference type="OrthoDB" id="9791280at2"/>
<dbReference type="Pfam" id="PF14486">
    <property type="entry name" value="DUF4432"/>
    <property type="match status" value="1"/>
</dbReference>
<protein>
    <recommendedName>
        <fullName evidence="3">DUF4432 family protein</fullName>
    </recommendedName>
</protein>
<dbReference type="AlphaFoldDB" id="B6G216"/>
<accession>B6G216</accession>
<reference evidence="1 2" key="2">
    <citation type="submission" date="2008-10" db="EMBL/GenBank/DDBJ databases">
        <title>Draft genome sequence of Clostridium hiranonis (DSM 13275).</title>
        <authorList>
            <person name="Sudarsanam P."/>
            <person name="Ley R."/>
            <person name="Guruge J."/>
            <person name="Turnbaugh P.J."/>
            <person name="Mahowald M."/>
            <person name="Liep D."/>
            <person name="Gordon J."/>
        </authorList>
    </citation>
    <scope>NUCLEOTIDE SEQUENCE [LARGE SCALE GENOMIC DNA]</scope>
    <source>
        <strain evidence="1 2">DSM 13275</strain>
    </source>
</reference>
<reference evidence="1 2" key="1">
    <citation type="submission" date="2008-09" db="EMBL/GenBank/DDBJ databases">
        <authorList>
            <person name="Fulton L."/>
            <person name="Clifton S."/>
            <person name="Fulton B."/>
            <person name="Xu J."/>
            <person name="Minx P."/>
            <person name="Pepin K.H."/>
            <person name="Johnson M."/>
            <person name="Thiruvilangam P."/>
            <person name="Bhonagiri V."/>
            <person name="Nash W.E."/>
            <person name="Mardis E.R."/>
            <person name="Wilson R.K."/>
        </authorList>
    </citation>
    <scope>NUCLEOTIDE SEQUENCE [LARGE SCALE GENOMIC DNA]</scope>
    <source>
        <strain evidence="1 2">DSM 13275</strain>
    </source>
</reference>
<gene>
    <name evidence="1" type="ORF">CLOHIR_02178</name>
</gene>
<keyword evidence="2" id="KW-1185">Reference proteome</keyword>
<dbReference type="InterPro" id="IPR027839">
    <property type="entry name" value="DUF4432"/>
</dbReference>
<dbReference type="InterPro" id="IPR014718">
    <property type="entry name" value="GH-type_carb-bd"/>
</dbReference>
<name>B6G216_PEPHT</name>
<dbReference type="eggNOG" id="COG2017">
    <property type="taxonomic scope" value="Bacteria"/>
</dbReference>
<dbReference type="RefSeq" id="WP_006441016.1">
    <property type="nucleotide sequence ID" value="NZ_DS995361.1"/>
</dbReference>
<evidence type="ECO:0000313" key="2">
    <source>
        <dbReference type="Proteomes" id="UP000003178"/>
    </source>
</evidence>
<dbReference type="CDD" id="cd09023">
    <property type="entry name" value="Aldose_epim_Ec_c4013"/>
    <property type="match status" value="1"/>
</dbReference>